<dbReference type="Proteomes" id="UP000504714">
    <property type="component" value="Unassembled WGS sequence"/>
</dbReference>
<proteinExistence type="predicted"/>
<name>A0A6L2ZQ81_9ENTR</name>
<gene>
    <name evidence="1" type="ORF">RINTU1_21960</name>
</gene>
<comment type="caution">
    <text evidence="1">The sequence shown here is derived from an EMBL/GenBank/DDBJ whole genome shotgun (WGS) entry which is preliminary data.</text>
</comment>
<evidence type="ECO:0000313" key="1">
    <source>
        <dbReference type="EMBL" id="GFN46525.1"/>
    </source>
</evidence>
<evidence type="ECO:0000313" key="2">
    <source>
        <dbReference type="Proteomes" id="UP000504714"/>
    </source>
</evidence>
<reference evidence="1 2" key="1">
    <citation type="submission" date="2020-06" db="EMBL/GenBank/DDBJ databases">
        <title>The genome sequence of Candidatus Regiella insecticola strain Tut.</title>
        <authorList>
            <person name="Nikoh N."/>
            <person name="Tsuchida T."/>
            <person name="Koga R."/>
            <person name="Oshima K."/>
            <person name="Hattori M."/>
            <person name="Fukatsu T."/>
        </authorList>
    </citation>
    <scope>NUCLEOTIDE SEQUENCE [LARGE SCALE GENOMIC DNA]</scope>
    <source>
        <strain evidence="1 2">Tut</strain>
    </source>
</reference>
<protein>
    <submittedName>
        <fullName evidence="1">Uncharacterized protein</fullName>
    </submittedName>
</protein>
<organism evidence="1 2">
    <name type="scientific">Candidatus Regiella insecticola</name>
    <dbReference type="NCBI Taxonomy" id="138073"/>
    <lineage>
        <taxon>Bacteria</taxon>
        <taxon>Pseudomonadati</taxon>
        <taxon>Pseudomonadota</taxon>
        <taxon>Gammaproteobacteria</taxon>
        <taxon>Enterobacterales</taxon>
        <taxon>Enterobacteriaceae</taxon>
        <taxon>aphid secondary symbionts</taxon>
        <taxon>Candidatus Regiella</taxon>
    </lineage>
</organism>
<sequence length="45" mass="5078">MLFFFGAPLLAFSEVIEKRNLETLEDDNLRQSLVRALSADVDVGH</sequence>
<dbReference type="EMBL" id="BLXO01000004">
    <property type="protein sequence ID" value="GFN46525.1"/>
    <property type="molecule type" value="Genomic_DNA"/>
</dbReference>
<accession>A0A6L2ZQ81</accession>
<dbReference type="AlphaFoldDB" id="A0A6L2ZQ81"/>